<proteinExistence type="predicted"/>
<reference evidence="3" key="3">
    <citation type="journal article" date="2006" name="Nucleic Acids Res.">
        <title>The Rice Annotation Project Database (RAP-DB): hub for Oryza sativa ssp. japonica genome information.</title>
        <authorList>
            <person name="Ohyanagi H."/>
            <person name="Tanaka T."/>
            <person name="Sakai H."/>
            <person name="Shigemoto Y."/>
            <person name="Yamaguchi K."/>
            <person name="Habara T."/>
            <person name="Fujii Y."/>
            <person name="Antonio B.A."/>
            <person name="Nagamura Y."/>
            <person name="Imanishi T."/>
            <person name="Ikeo K."/>
            <person name="Itoh T."/>
            <person name="Gojobori T."/>
            <person name="Sasaki T."/>
        </authorList>
    </citation>
    <scope>NUCLEOTIDE SEQUENCE</scope>
</reference>
<evidence type="ECO:0000256" key="1">
    <source>
        <dbReference type="SAM" id="MobiDB-lite"/>
    </source>
</evidence>
<reference evidence="3" key="5">
    <citation type="journal article" date="2008" name="Nucleic Acids Res.">
        <title>The Rice Annotation Project Database (RAP-DB): 2008 update.</title>
        <authorList>
            <consortium name="The Rice Annotation Project (RAP)"/>
            <person name="Tanaka T."/>
            <person name="Antonio B.A."/>
            <person name="Kikuchi S."/>
            <person name="Matsumoto T."/>
            <person name="Nagamura Y."/>
            <person name="Numa H."/>
            <person name="Sakai H."/>
            <person name="Wu J."/>
            <person name="Itoh T."/>
            <person name="Sasaki T."/>
            <person name="Aono R."/>
            <person name="Fujii Y."/>
            <person name="Habara T."/>
            <person name="Harada E."/>
            <person name="Kanno M."/>
            <person name="Kawahara Y."/>
            <person name="Kawashima H."/>
            <person name="Kubooka H."/>
            <person name="Matsuya A."/>
            <person name="Nakaoka H."/>
            <person name="Saichi N."/>
            <person name="Sanbonmatsu R."/>
            <person name="Sato Y."/>
            <person name="Shinso Y."/>
            <person name="Suzuki M."/>
            <person name="Takeda J."/>
            <person name="Tanino M."/>
            <person name="Todokoro F."/>
            <person name="Yamaguchi K."/>
            <person name="Yamamoto N."/>
            <person name="Yamasaki C."/>
            <person name="Imanishi T."/>
            <person name="Okido T."/>
            <person name="Tada M."/>
            <person name="Ikeo K."/>
            <person name="Tateno Y."/>
            <person name="Gojobori T."/>
            <person name="Lin Y.C."/>
            <person name="Wei F.J."/>
            <person name="Hsing Y.I."/>
            <person name="Zhao Q."/>
            <person name="Han B."/>
            <person name="Kramer M.R."/>
            <person name="McCombie R.W."/>
            <person name="Lonsdale D."/>
            <person name="O'Donovan C.C."/>
            <person name="Whitfield E.J."/>
            <person name="Apweiler R."/>
            <person name="Koyanagi K.O."/>
            <person name="Khurana J.P."/>
            <person name="Raghuvanshi S."/>
            <person name="Singh N.K."/>
            <person name="Tyagi A.K."/>
            <person name="Haberer G."/>
            <person name="Fujisawa M."/>
            <person name="Hosokawa S."/>
            <person name="Ito Y."/>
            <person name="Ikawa H."/>
            <person name="Shibata M."/>
            <person name="Yamamoto M."/>
            <person name="Bruskiewich R.M."/>
            <person name="Hoen D.R."/>
            <person name="Bureau TE."/>
            <person name="Namiki N."/>
            <person name="Ohyanagi H."/>
            <person name="Sakai Y."/>
            <person name="Nobushima S."/>
            <person name="Sakata K."/>
            <person name="Barrero R.A."/>
            <person name="Sato Y."/>
            <person name="Souvorov A."/>
            <person name="Smith-White B."/>
            <person name="Tatusova T."/>
            <person name="An S."/>
            <person name="An G."/>
            <person name="OOta S."/>
            <person name="Fuks G."/>
            <person name="Messing J."/>
            <person name="Christie K.R."/>
            <person name="Lieberherr D."/>
            <person name="Kim H."/>
            <person name="Zuccolo A."/>
            <person name="Wing R.A."/>
            <person name="Nobuta K."/>
            <person name="Green P.J."/>
            <person name="Lu C."/>
            <person name="Meyers BC."/>
            <person name="Chaparro C."/>
            <person name="Piegu B."/>
            <person name="Panaud O."/>
            <person name="Echeverria M."/>
        </authorList>
    </citation>
    <scope>NUCLEOTIDE SEQUENCE</scope>
</reference>
<evidence type="ECO:0000313" key="2">
    <source>
        <dbReference type="EMBL" id="BAD25388.1"/>
    </source>
</evidence>
<gene>
    <name evidence="3" type="ordered locus">Os02g0524800</name>
    <name evidence="2" type="ORF">P0415B12.26</name>
</gene>
<reference evidence="2" key="1">
    <citation type="submission" date="2002-02" db="EMBL/GenBank/DDBJ databases">
        <title>Oryza sativa nipponbare(GA3) genomic DNA, chromosome 2, PAC clone:P0415B12.</title>
        <authorList>
            <person name="Sasaki T."/>
            <person name="Matsumoto T."/>
            <person name="Yamamoto K."/>
        </authorList>
    </citation>
    <scope>NUCLEOTIDE SEQUENCE</scope>
</reference>
<dbReference type="EMBL" id="AP008208">
    <property type="protein sequence ID" value="BAF08904.1"/>
    <property type="molecule type" value="Genomic_DNA"/>
</dbReference>
<dbReference type="Proteomes" id="UP000000763">
    <property type="component" value="Chromosome 2"/>
</dbReference>
<reference evidence="4" key="6">
    <citation type="journal article" date="2008" name="Nucleic Acids Res.">
        <title>The rice annotation project database (RAP-DB): 2008 update.</title>
        <authorList>
            <consortium name="The rice annotation project (RAP)"/>
        </authorList>
    </citation>
    <scope>GENOME REANNOTATION</scope>
    <source>
        <strain evidence="4">cv. Nipponbare</strain>
    </source>
</reference>
<dbReference type="AlphaFoldDB" id="A0A0P0VJT0"/>
<reference evidence="3 4" key="2">
    <citation type="journal article" date="2005" name="Nature">
        <title>The map-based sequence of the rice genome.</title>
        <authorList>
            <consortium name="International rice genome sequencing project (IRGSP)"/>
            <person name="Matsumoto T."/>
            <person name="Wu J."/>
            <person name="Kanamori H."/>
            <person name="Katayose Y."/>
            <person name="Fujisawa M."/>
            <person name="Namiki N."/>
            <person name="Mizuno H."/>
            <person name="Yamamoto K."/>
            <person name="Antonio B.A."/>
            <person name="Baba T."/>
            <person name="Sakata K."/>
            <person name="Nagamura Y."/>
            <person name="Aoki H."/>
            <person name="Arikawa K."/>
            <person name="Arita K."/>
            <person name="Bito T."/>
            <person name="Chiden Y."/>
            <person name="Fujitsuka N."/>
            <person name="Fukunaka R."/>
            <person name="Hamada M."/>
            <person name="Harada C."/>
            <person name="Hayashi A."/>
            <person name="Hijishita S."/>
            <person name="Honda M."/>
            <person name="Hosokawa S."/>
            <person name="Ichikawa Y."/>
            <person name="Idonuma A."/>
            <person name="Iijima M."/>
            <person name="Ikeda M."/>
            <person name="Ikeno M."/>
            <person name="Ito K."/>
            <person name="Ito S."/>
            <person name="Ito T."/>
            <person name="Ito Y."/>
            <person name="Ito Y."/>
            <person name="Iwabuchi A."/>
            <person name="Kamiya K."/>
            <person name="Karasawa W."/>
            <person name="Kurita K."/>
            <person name="Katagiri S."/>
            <person name="Kikuta A."/>
            <person name="Kobayashi H."/>
            <person name="Kobayashi N."/>
            <person name="Machita K."/>
            <person name="Maehara T."/>
            <person name="Masukawa M."/>
            <person name="Mizubayashi T."/>
            <person name="Mukai Y."/>
            <person name="Nagasaki H."/>
            <person name="Nagata Y."/>
            <person name="Naito S."/>
            <person name="Nakashima M."/>
            <person name="Nakama Y."/>
            <person name="Nakamichi Y."/>
            <person name="Nakamura M."/>
            <person name="Meguro A."/>
            <person name="Negishi M."/>
            <person name="Ohta I."/>
            <person name="Ohta T."/>
            <person name="Okamoto M."/>
            <person name="Ono N."/>
            <person name="Saji S."/>
            <person name="Sakaguchi M."/>
            <person name="Sakai K."/>
            <person name="Shibata M."/>
            <person name="Shimokawa T."/>
            <person name="Song J."/>
            <person name="Takazaki Y."/>
            <person name="Terasawa K."/>
            <person name="Tsugane M."/>
            <person name="Tsuji K."/>
            <person name="Ueda S."/>
            <person name="Waki K."/>
            <person name="Yamagata H."/>
            <person name="Yamamoto M."/>
            <person name="Yamamoto S."/>
            <person name="Yamane H."/>
            <person name="Yoshiki S."/>
            <person name="Yoshihara R."/>
            <person name="Yukawa K."/>
            <person name="Zhong H."/>
            <person name="Yano M."/>
            <person name="Yuan Q."/>
            <person name="Ouyang S."/>
            <person name="Liu J."/>
            <person name="Jones K.M."/>
            <person name="Gansberger K."/>
            <person name="Moffat K."/>
            <person name="Hill J."/>
            <person name="Bera J."/>
            <person name="Fadrosh D."/>
            <person name="Jin S."/>
            <person name="Johri S."/>
            <person name="Kim M."/>
            <person name="Overton L."/>
            <person name="Reardon M."/>
            <person name="Tsitrin T."/>
            <person name="Vuong H."/>
            <person name="Weaver B."/>
            <person name="Ciecko A."/>
            <person name="Tallon L."/>
            <person name="Jackson J."/>
            <person name="Pai G."/>
            <person name="Aken S.V."/>
            <person name="Utterback T."/>
            <person name="Reidmuller S."/>
            <person name="Feldblyum T."/>
            <person name="Hsiao J."/>
            <person name="Zismann V."/>
            <person name="Iobst S."/>
            <person name="de Vazeille A.R."/>
            <person name="Buell C.R."/>
            <person name="Ying K."/>
            <person name="Li Y."/>
            <person name="Lu T."/>
            <person name="Huang Y."/>
            <person name="Zhao Q."/>
            <person name="Feng Q."/>
            <person name="Zhang L."/>
            <person name="Zhu J."/>
            <person name="Weng Q."/>
            <person name="Mu J."/>
            <person name="Lu Y."/>
            <person name="Fan D."/>
            <person name="Liu Y."/>
            <person name="Guan J."/>
            <person name="Zhang Y."/>
            <person name="Yu S."/>
            <person name="Liu X."/>
            <person name="Zhang Y."/>
            <person name="Hong G."/>
            <person name="Han B."/>
            <person name="Choisne N."/>
            <person name="Demange N."/>
            <person name="Orjeda G."/>
            <person name="Samain S."/>
            <person name="Cattolico L."/>
            <person name="Pelletier E."/>
            <person name="Couloux A."/>
            <person name="Segurens B."/>
            <person name="Wincker P."/>
            <person name="D'Hont A."/>
            <person name="Scarpelli C."/>
            <person name="Weissenbach J."/>
            <person name="Salanoubat M."/>
            <person name="Quetier F."/>
            <person name="Yu Y."/>
            <person name="Kim H.R."/>
            <person name="Rambo T."/>
            <person name="Currie J."/>
            <person name="Collura K."/>
            <person name="Luo M."/>
            <person name="Yang T."/>
            <person name="Ammiraju J.S.S."/>
            <person name="Engler F."/>
            <person name="Soderlund C."/>
            <person name="Wing R.A."/>
            <person name="Palmer L.E."/>
            <person name="de la Bastide M."/>
            <person name="Spiegel L."/>
            <person name="Nascimento L."/>
            <person name="Zutavern T."/>
            <person name="O'Shaughnessy A."/>
            <person name="Dike S."/>
            <person name="Dedhia N."/>
            <person name="Preston R."/>
            <person name="Balija V."/>
            <person name="McCombie W.R."/>
            <person name="Chow T."/>
            <person name="Chen H."/>
            <person name="Chung M."/>
            <person name="Chen C."/>
            <person name="Shaw J."/>
            <person name="Wu H."/>
            <person name="Hsiao K."/>
            <person name="Chao Y."/>
            <person name="Chu M."/>
            <person name="Cheng C."/>
            <person name="Hour A."/>
            <person name="Lee P."/>
            <person name="Lin S."/>
            <person name="Lin Y."/>
            <person name="Liou J."/>
            <person name="Liu S."/>
            <person name="Hsing Y."/>
            <person name="Raghuvanshi S."/>
            <person name="Mohanty A."/>
            <person name="Bharti A.K."/>
            <person name="Gaur A."/>
            <person name="Gupta V."/>
            <person name="Kumar D."/>
            <person name="Ravi V."/>
            <person name="Vij S."/>
            <person name="Kapur A."/>
            <person name="Khurana P."/>
            <person name="Khurana P."/>
            <person name="Khurana J.P."/>
            <person name="Tyagi A.K."/>
            <person name="Gaikwad K."/>
            <person name="Singh A."/>
            <person name="Dalal V."/>
            <person name="Srivastava S."/>
            <person name="Dixit A."/>
            <person name="Pal A.K."/>
            <person name="Ghazi I.A."/>
            <person name="Yadav M."/>
            <person name="Pandit A."/>
            <person name="Bhargava A."/>
            <person name="Sureshbabu K."/>
            <person name="Batra K."/>
            <person name="Sharma T.R."/>
            <person name="Mohapatra T."/>
            <person name="Singh N.K."/>
            <person name="Messing J."/>
            <person name="Nelson A.B."/>
            <person name="Fuks G."/>
            <person name="Kavchok S."/>
            <person name="Keizer G."/>
            <person name="Linton E."/>
            <person name="Llaca V."/>
            <person name="Song R."/>
            <person name="Tanyolac B."/>
            <person name="Young S."/>
            <person name="Ho-Il K."/>
            <person name="Hahn J.H."/>
            <person name="Sangsakoo G."/>
            <person name="Vanavichit A."/>
            <person name="de Mattos Luiz.A.T."/>
            <person name="Zimmer P.D."/>
            <person name="Malone G."/>
            <person name="Dellagostin O."/>
            <person name="de Oliveira A.C."/>
            <person name="Bevan M."/>
            <person name="Bancroft I."/>
            <person name="Minx P."/>
            <person name="Cordum H."/>
            <person name="Wilson R."/>
            <person name="Cheng Z."/>
            <person name="Jin W."/>
            <person name="Jiang J."/>
            <person name="Leong S.A."/>
            <person name="Iwama H."/>
            <person name="Gojobori T."/>
            <person name="Itoh T."/>
            <person name="Niimura Y."/>
            <person name="Fujii Y."/>
            <person name="Habara T."/>
            <person name="Sakai H."/>
            <person name="Sato Y."/>
            <person name="Wilson G."/>
            <person name="Kumar K."/>
            <person name="McCouch S."/>
            <person name="Juretic N."/>
            <person name="Hoen D."/>
            <person name="Wright S."/>
            <person name="Bruskiewich R."/>
            <person name="Bureau T."/>
            <person name="Miyao A."/>
            <person name="Hirochika H."/>
            <person name="Nishikawa T."/>
            <person name="Kadowaki K."/>
            <person name="Sugiura M."/>
            <person name="Burr B."/>
            <person name="Sasaki T."/>
        </authorList>
    </citation>
    <scope>NUCLEOTIDE SEQUENCE [LARGE SCALE GENOMIC DNA]</scope>
    <source>
        <strain evidence="4">cv. Nipponbare</strain>
    </source>
</reference>
<sequence length="215" mass="24133">MALARAVPRRRGERGGGRARAWRRRLGFAVASSPSARSAAAATTTTTRARAPPPPPLSRGEEDEEEDEREHCAAAGHRRWLRGYGESGSSRLHHGRRVPQPTPFRAAARRRGGGRCGGDRRAGEEEGVAVTWRRPARALDADARRCTGTASARSPRRTPRRQARRTPSRQRCHHRRALRLSSIVTRTRAPLWRRAQEASCRVPTPPTRPWGRCWW</sequence>
<protein>
    <submittedName>
        <fullName evidence="3">Os02g0524800 protein</fullName>
    </submittedName>
</protein>
<feature type="region of interest" description="Disordered" evidence="1">
    <location>
        <begin position="1"/>
        <end position="174"/>
    </location>
</feature>
<name>A0A0P0VJT0_ORYSJ</name>
<dbReference type="EMBL" id="AP004772">
    <property type="protein sequence ID" value="BAD25388.1"/>
    <property type="molecule type" value="Genomic_DNA"/>
</dbReference>
<accession>A0A0P0VJT0</accession>
<organism evidence="2 4">
    <name type="scientific">Oryza sativa subsp. japonica</name>
    <name type="common">Rice</name>
    <dbReference type="NCBI Taxonomy" id="39947"/>
    <lineage>
        <taxon>Eukaryota</taxon>
        <taxon>Viridiplantae</taxon>
        <taxon>Streptophyta</taxon>
        <taxon>Embryophyta</taxon>
        <taxon>Tracheophyta</taxon>
        <taxon>Spermatophyta</taxon>
        <taxon>Magnoliopsida</taxon>
        <taxon>Liliopsida</taxon>
        <taxon>Poales</taxon>
        <taxon>Poaceae</taxon>
        <taxon>BOP clade</taxon>
        <taxon>Oryzoideae</taxon>
        <taxon>Oryzeae</taxon>
        <taxon>Oryzinae</taxon>
        <taxon>Oryza</taxon>
        <taxon>Oryza sativa</taxon>
    </lineage>
</organism>
<feature type="compositionally biased region" description="Basic residues" evidence="1">
    <location>
        <begin position="154"/>
        <end position="174"/>
    </location>
</feature>
<evidence type="ECO:0000313" key="4">
    <source>
        <dbReference type="Proteomes" id="UP000000763"/>
    </source>
</evidence>
<dbReference type="KEGG" id="dosa:Os02g0524800"/>
<reference evidence="3" key="8">
    <citation type="submission" date="2012-08" db="EMBL/GenBank/DDBJ databases">
        <title>The Second Rice Annotation Project Meeting (RAP2).</title>
        <authorList>
            <consortium name="The Rice Annotation Project (RAP)"/>
        </authorList>
    </citation>
    <scope>NUCLEOTIDE SEQUENCE</scope>
</reference>
<reference evidence="3" key="7">
    <citation type="submission" date="2012-08" db="EMBL/GenBank/DDBJ databases">
        <title>Oryza sativa nipponbare(GA3) genomic DNA, chromosome 2.</title>
        <authorList>
            <consortium name="IRGSP(International Rice Genome Sequencing Project)"/>
        </authorList>
    </citation>
    <scope>NUCLEOTIDE SEQUENCE</scope>
</reference>
<dbReference type="Gramene" id="Os02t0524800-01">
    <property type="protein sequence ID" value="Os02t0524800-01"/>
    <property type="gene ID" value="Os02g0524800"/>
</dbReference>
<reference evidence="3" key="4">
    <citation type="journal article" date="2007" name="Genome Res.">
        <title>Curated Genome Annotation of Oryza sativa ssp. japonica and Comparative Genome Analysis with Arabidopsis thaliana.</title>
        <authorList>
            <consortium name="The Rice Annotation Project (RAP)"/>
            <person name="Itoh T."/>
            <person name="Tanaka T."/>
            <person name="Barrero R.A."/>
            <person name="Yamasaki C."/>
            <person name="Fujii Y."/>
            <person name="Hilton P.B."/>
            <person name="Antonio B.A."/>
            <person name="Aono H."/>
            <person name="Apweiler R."/>
            <person name="Bruskiewich R."/>
            <person name="Bureau T."/>
            <person name="Burr F."/>
            <person name="Costa de Oliveira A."/>
            <person name="Fuks G."/>
            <person name="Habara T."/>
            <person name="Haberer G."/>
            <person name="Han B."/>
            <person name="Harada E."/>
            <person name="Hiraki A.T."/>
            <person name="Hirochika H."/>
            <person name="Hoen D."/>
            <person name="Hokari H."/>
            <person name="Hosokawa S."/>
            <person name="Hsing Y."/>
            <person name="Ikawa H."/>
            <person name="Ikeo K."/>
            <person name="Imanishi T."/>
            <person name="Ito Y."/>
            <person name="Jaiswal P."/>
            <person name="Kanno M."/>
            <person name="Kawahara Y."/>
            <person name="Kawamura T."/>
            <person name="Kawashima H."/>
            <person name="Khurana J.P."/>
            <person name="Kikuchi S."/>
            <person name="Komatsu S."/>
            <person name="Koyanagi K.O."/>
            <person name="Kubooka H."/>
            <person name="Lieberherr D."/>
            <person name="Lin Y.C."/>
            <person name="Lonsdale D."/>
            <person name="Matsumoto T."/>
            <person name="Matsuya A."/>
            <person name="McCombie W.R."/>
            <person name="Messing J."/>
            <person name="Miyao A."/>
            <person name="Mulder N."/>
            <person name="Nagamura Y."/>
            <person name="Nam J."/>
            <person name="Namiki N."/>
            <person name="Numa H."/>
            <person name="Nurimoto S."/>
            <person name="O'donovan C."/>
            <person name="Ohyanagi H."/>
            <person name="Okido T."/>
            <person name="Oota S."/>
            <person name="Osato N."/>
            <person name="Palmer L.E."/>
            <person name="Quetier F."/>
            <person name="Raghuvanshi S."/>
            <person name="Saichi N."/>
            <person name="Sakai H."/>
            <person name="Sakai Y."/>
            <person name="Sakata K."/>
            <person name="Sakurai T."/>
            <person name="Sato F."/>
            <person name="Sato Y."/>
            <person name="Schoof H."/>
            <person name="Seki M."/>
            <person name="Shibata M."/>
            <person name="Shimizu Y."/>
            <person name="Shinozaki K."/>
            <person name="Shinso Y."/>
            <person name="Singh N.K."/>
            <person name="Smith-White B."/>
            <person name="Takeda J."/>
            <person name="Tanino M."/>
            <person name="Tatusova T."/>
            <person name="Thongjuea S."/>
            <person name="Todokoro F."/>
            <person name="Tsugane M."/>
            <person name="Tyagi A.K."/>
            <person name="Vanavichit A."/>
            <person name="Wang A."/>
            <person name="Wing R.A."/>
            <person name="Yamaguchi K."/>
            <person name="Yamamoto M."/>
            <person name="Yamamoto N."/>
            <person name="Yu Y."/>
            <person name="Zhang H."/>
            <person name="Zhao Q."/>
            <person name="Higo K."/>
            <person name="Burr B."/>
            <person name="Gojobori T."/>
            <person name="Sasaki T."/>
        </authorList>
    </citation>
    <scope>NUCLEOTIDE SEQUENCE</scope>
</reference>
<evidence type="ECO:0000313" key="3">
    <source>
        <dbReference type="EMBL" id="BAF08904.1"/>
    </source>
</evidence>
<feature type="compositionally biased region" description="Low complexity" evidence="1">
    <location>
        <begin position="27"/>
        <end position="50"/>
    </location>
</feature>